<dbReference type="Proteomes" id="UP001142175">
    <property type="component" value="Unassembled WGS sequence"/>
</dbReference>
<dbReference type="InterPro" id="IPR038740">
    <property type="entry name" value="BioF2-like_GNAT_dom"/>
</dbReference>
<dbReference type="InterPro" id="IPR016181">
    <property type="entry name" value="Acyl_CoA_acyltransferase"/>
</dbReference>
<accession>A0A9X2SY01</accession>
<proteinExistence type="predicted"/>
<comment type="caution">
    <text evidence="2">The sequence shown here is derived from an EMBL/GenBank/DDBJ whole genome shotgun (WGS) entry which is preliminary data.</text>
</comment>
<protein>
    <submittedName>
        <fullName evidence="2">GNAT family N-acetyltransferase</fullName>
    </submittedName>
</protein>
<evidence type="ECO:0000313" key="2">
    <source>
        <dbReference type="EMBL" id="MCR9014627.1"/>
    </source>
</evidence>
<dbReference type="RefSeq" id="WP_258422509.1">
    <property type="nucleotide sequence ID" value="NZ_JANSUY010000003.1"/>
</dbReference>
<dbReference type="EMBL" id="JANSUY010000003">
    <property type="protein sequence ID" value="MCR9014627.1"/>
    <property type="molecule type" value="Genomic_DNA"/>
</dbReference>
<evidence type="ECO:0000313" key="3">
    <source>
        <dbReference type="Proteomes" id="UP001142175"/>
    </source>
</evidence>
<keyword evidence="3" id="KW-1185">Reference proteome</keyword>
<sequence length="557" mass="65083">MNNYSLHLPLQSRALIINEDFLRAWDELHSFCPWATIFQSKDFVLTWFQCFTSHEPTIICDWDGKSISGLWVLTESNGRFTGPGFDLAEYQVWLSTPQRQNDFVESALKEFQKTFPSKSIYMKYVPGTTPLDVFKTSSFLKHHSFFRHYIHPIMQTDKESLQLELKKKNRKEKINRLNRIGELRFSRITDFKQFELLIDEMALQSDFRKGALYNKTFFFNEPHRKDFLLRLFDLGHVHVTSLSVDNILIASNVGIMGTDIVHLQGINCHSPFYSKYSPGILHFLMLGIELSDTNIPYFDLTPGGADGYKSILANKQGDAFEWWFGPKTFAWGVKFKENLKQKVKKGLEKQTNTAFNWKEIFDAYLIWKNYLMGFKNKILNAQIPFTTYFLGSKSTCIRLNVLDILRPYHGESLTENETLSNPILRNNKISDLFFWDEKKAGIPRSSLFLDCLSRIEFGQQMFTLTQDNELFGVVWIIPIDAKRNNEEERNISGEKQYVLLCSCYELGREEELLKMLSNIHRKSVPEDFHSNCIFELADNQKKLLNYIKNKKTQFSKV</sequence>
<dbReference type="Pfam" id="PF13480">
    <property type="entry name" value="Acetyltransf_6"/>
    <property type="match status" value="1"/>
</dbReference>
<evidence type="ECO:0000259" key="1">
    <source>
        <dbReference type="Pfam" id="PF13480"/>
    </source>
</evidence>
<dbReference type="AlphaFoldDB" id="A0A9X2SY01"/>
<reference evidence="2" key="1">
    <citation type="submission" date="2022-08" db="EMBL/GenBank/DDBJ databases">
        <authorList>
            <person name="Zhang D."/>
        </authorList>
    </citation>
    <scope>NUCLEOTIDE SEQUENCE</scope>
    <source>
        <strain evidence="2">XJ19-11</strain>
    </source>
</reference>
<organism evidence="2 3">
    <name type="scientific">Aquiflexum gelatinilyticum</name>
    <dbReference type="NCBI Taxonomy" id="2961943"/>
    <lineage>
        <taxon>Bacteria</taxon>
        <taxon>Pseudomonadati</taxon>
        <taxon>Bacteroidota</taxon>
        <taxon>Cytophagia</taxon>
        <taxon>Cytophagales</taxon>
        <taxon>Cyclobacteriaceae</taxon>
        <taxon>Aquiflexum</taxon>
    </lineage>
</organism>
<feature type="domain" description="BioF2-like acetyltransferase" evidence="1">
    <location>
        <begin position="168"/>
        <end position="310"/>
    </location>
</feature>
<gene>
    <name evidence="2" type="ORF">NU887_06230</name>
</gene>
<dbReference type="SUPFAM" id="SSF55729">
    <property type="entry name" value="Acyl-CoA N-acyltransferases (Nat)"/>
    <property type="match status" value="1"/>
</dbReference>
<name>A0A9X2SY01_9BACT</name>